<feature type="transmembrane region" description="Helical" evidence="1">
    <location>
        <begin position="252"/>
        <end position="273"/>
    </location>
</feature>
<feature type="transmembrane region" description="Helical" evidence="1">
    <location>
        <begin position="200"/>
        <end position="217"/>
    </location>
</feature>
<reference evidence="2 3" key="1">
    <citation type="submission" date="2024-07" db="EMBL/GenBank/DDBJ databases">
        <authorList>
            <person name="Pitt A."/>
            <person name="Hahn M.W."/>
        </authorList>
    </citation>
    <scope>NUCLEOTIDE SEQUENCE [LARGE SCALE GENOMIC DNA]</scope>
    <source>
        <strain evidence="2 3">1-SAACH-A3</strain>
    </source>
</reference>
<feature type="transmembrane region" description="Helical" evidence="1">
    <location>
        <begin position="229"/>
        <end position="246"/>
    </location>
</feature>
<feature type="transmembrane region" description="Helical" evidence="1">
    <location>
        <begin position="7"/>
        <end position="24"/>
    </location>
</feature>
<feature type="transmembrane region" description="Helical" evidence="1">
    <location>
        <begin position="117"/>
        <end position="134"/>
    </location>
</feature>
<name>A0ABW8RYA5_9BACT</name>
<gene>
    <name evidence="2" type="ORF">U0R11_08565</name>
</gene>
<comment type="caution">
    <text evidence="2">The sequence shown here is derived from an EMBL/GenBank/DDBJ whole genome shotgun (WGS) entry which is preliminary data.</text>
</comment>
<feature type="transmembrane region" description="Helical" evidence="1">
    <location>
        <begin position="167"/>
        <end position="194"/>
    </location>
</feature>
<dbReference type="RefSeq" id="WP_406751288.1">
    <property type="nucleotide sequence ID" value="NZ_JBEWZH010000005.1"/>
</dbReference>
<keyword evidence="1" id="KW-0472">Membrane</keyword>
<keyword evidence="3" id="KW-1185">Reference proteome</keyword>
<feature type="transmembrane region" description="Helical" evidence="1">
    <location>
        <begin position="140"/>
        <end position="160"/>
    </location>
</feature>
<evidence type="ECO:0000313" key="2">
    <source>
        <dbReference type="EMBL" id="MFL0162438.1"/>
    </source>
</evidence>
<dbReference type="Proteomes" id="UP001623558">
    <property type="component" value="Unassembled WGS sequence"/>
</dbReference>
<evidence type="ECO:0000313" key="3">
    <source>
        <dbReference type="Proteomes" id="UP001623558"/>
    </source>
</evidence>
<feature type="transmembrane region" description="Helical" evidence="1">
    <location>
        <begin position="341"/>
        <end position="359"/>
    </location>
</feature>
<organism evidence="2 3">
    <name type="scientific">Aquirufa salirivi</name>
    <dbReference type="NCBI Taxonomy" id="3104729"/>
    <lineage>
        <taxon>Bacteria</taxon>
        <taxon>Pseudomonadati</taxon>
        <taxon>Bacteroidota</taxon>
        <taxon>Cytophagia</taxon>
        <taxon>Cytophagales</taxon>
        <taxon>Flectobacillaceae</taxon>
        <taxon>Aquirufa</taxon>
    </lineage>
</organism>
<accession>A0ABW8RYA5</accession>
<feature type="transmembrane region" description="Helical" evidence="1">
    <location>
        <begin position="285"/>
        <end position="304"/>
    </location>
</feature>
<evidence type="ECO:0008006" key="4">
    <source>
        <dbReference type="Google" id="ProtNLM"/>
    </source>
</evidence>
<feature type="transmembrane region" description="Helical" evidence="1">
    <location>
        <begin position="316"/>
        <end position="334"/>
    </location>
</feature>
<evidence type="ECO:0000256" key="1">
    <source>
        <dbReference type="SAM" id="Phobius"/>
    </source>
</evidence>
<keyword evidence="1" id="KW-1133">Transmembrane helix</keyword>
<feature type="transmembrane region" description="Helical" evidence="1">
    <location>
        <begin position="91"/>
        <end position="110"/>
    </location>
</feature>
<dbReference type="EMBL" id="JBEWZH010000005">
    <property type="protein sequence ID" value="MFL0162438.1"/>
    <property type="molecule type" value="Genomic_DNA"/>
</dbReference>
<proteinExistence type="predicted"/>
<sequence>MRLKEKFAWFLAMGALLFFHFYRLQLYTLNFPNWGDDYAFLELLDYVHQHGWKDNITYIFHFHNNIHRIAYSRAWVLLQYTLLGNLNFKTAIILANVQLVFILIPFHWFLQKIKRSPWHLVGIAALLLAPFGNIDNFNLIGVLQHTGSILFLVWIAYGLFYAENAVWLIFLALLYPFVSTEGIAFLPMVGYVLWTKKSPLKIPFTLFAIGVIVFYFHDYAGSASSTGQVTWPLFKGLFIFLGNWVLPISDSFRAWINFLAGIPVVLFFTWKILGSLRINITFPSLLFLQIAATGLLICYGRSGMGDLELIALSDRFLLYGNTMLMAIYGALIFHKQQTLRLPWALLLSGTWMIASFFMARRPLQEMNQRWKADLLGAYYFQSSSAYECPPETMQLLKKTYYRFDTEEIPSQFPDLDIQEITAINPIASRFQDGKLSLSWNQLPEKNTLSDQRFVVLKQEETPRKKYYIASLSNDYLNRIKHSNLLIFNKLPTTHFQVFLLNLPNNQSPTYQYLSPLTITNQGPLLR</sequence>
<protein>
    <recommendedName>
        <fullName evidence="4">Glycosyltransferase RgtA/B/C/D-like domain-containing protein</fullName>
    </recommendedName>
</protein>
<keyword evidence="1" id="KW-0812">Transmembrane</keyword>